<proteinExistence type="inferred from homology"/>
<dbReference type="Pfam" id="PF00005">
    <property type="entry name" value="ABC_tran"/>
    <property type="match status" value="2"/>
</dbReference>
<gene>
    <name evidence="12" type="ORF">SBOR_9097</name>
</gene>
<feature type="transmembrane region" description="Helical" evidence="10">
    <location>
        <begin position="1234"/>
        <end position="1252"/>
    </location>
</feature>
<dbReference type="Proteomes" id="UP000019487">
    <property type="component" value="Unassembled WGS sequence"/>
</dbReference>
<dbReference type="SMART" id="SM00382">
    <property type="entry name" value="AAA"/>
    <property type="match status" value="2"/>
</dbReference>
<feature type="transmembrane region" description="Helical" evidence="10">
    <location>
        <begin position="413"/>
        <end position="435"/>
    </location>
</feature>
<feature type="transmembrane region" description="Helical" evidence="10">
    <location>
        <begin position="559"/>
        <end position="580"/>
    </location>
</feature>
<evidence type="ECO:0000256" key="4">
    <source>
        <dbReference type="ARBA" id="ARBA00022692"/>
    </source>
</evidence>
<dbReference type="Pfam" id="PF06422">
    <property type="entry name" value="PDR_CDR"/>
    <property type="match status" value="1"/>
</dbReference>
<evidence type="ECO:0000256" key="1">
    <source>
        <dbReference type="ARBA" id="ARBA00004141"/>
    </source>
</evidence>
<dbReference type="SUPFAM" id="SSF52540">
    <property type="entry name" value="P-loop containing nucleoside triphosphate hydrolases"/>
    <property type="match status" value="2"/>
</dbReference>
<comment type="similarity">
    <text evidence="2">Belongs to the ABC transporter superfamily. ABCG family. PDR (TC 3.A.1.205) subfamily.</text>
</comment>
<dbReference type="InterPro" id="IPR003439">
    <property type="entry name" value="ABC_transporter-like_ATP-bd"/>
</dbReference>
<evidence type="ECO:0000256" key="5">
    <source>
        <dbReference type="ARBA" id="ARBA00022741"/>
    </source>
</evidence>
<keyword evidence="13" id="KW-1185">Reference proteome</keyword>
<name>W9C3Q2_SCLBF</name>
<feature type="domain" description="ABC transporter" evidence="11">
    <location>
        <begin position="55"/>
        <end position="302"/>
    </location>
</feature>
<dbReference type="GO" id="GO:0005524">
    <property type="term" value="F:ATP binding"/>
    <property type="evidence" value="ECO:0007669"/>
    <property type="project" value="UniProtKB-KW"/>
</dbReference>
<evidence type="ECO:0000313" key="12">
    <source>
        <dbReference type="EMBL" id="ESZ90511.1"/>
    </source>
</evidence>
<dbReference type="GO" id="GO:0016020">
    <property type="term" value="C:membrane"/>
    <property type="evidence" value="ECO:0007669"/>
    <property type="project" value="UniProtKB-SubCell"/>
</dbReference>
<sequence>MDTDTRDTVFQDWLLRRQKINRLQLEVSFQDLECYGFTSSTTFQNTVTSYALALPRFIARIFSWQQPKRVQILRDFDGLVKPGEMLLVLGRPGSGCSSFLKLLSGDTNGIYVGEQFKINYAGISYNQMHRDFKGESIYLAELDKHFPELSVGQTLEFAASTRGTGTNSNVLSRTTGREVAVLFGLSNAFDTKMGNGLIRGVSEGETMRTSIAEALISCAQFQCWDNSTRGLDSSIAQRFIDLLQKSTKVLRSTVIMSIYQASEAMYPNFDKVTILYEGRQIYFGPVESATDYFRKLGFAKDNRATTADFLTSLTSPAERIVREGYEDQAPRSPKEFATAWKQSIERKKFIGSINTFNSAHPLEISTKERTDSTENSNSIGEMLELRSATYLIPIRRQILICLQRGFLRLRNNYVPAVSTVFANAILAIVVGSVFYDLPDTSDSMDQRAVLIFFSLMICAFSPAFEVLTMWAQRSIVGKHDRYAFYHPFTEAVAAIICDFPVKFGTTVMFHVTLYFMTNLRRTASAFFIYATFMFFIVLTMSMVFRTLGSMSRTLEQTMAPASIVVLLCIVYTGFVIPVPYMKPWLSWFRRLNPMSYAYESLMINEFNGREFPCSSTIPTGPEYSTQVGMHGKVCPVVGAEPGEFNVQGSSYLLLKYGYEPSHLWMNFGIIIALMVIFCTIHLLAAEYIPAQRSKGEVLLFQRGHSKKQSQRASDSEHAEASPIFAQDFNEQAYPAINGNNSEISQSILRPSSVFHWNNLSYDVKTKKGSKRILNNINGWVKPGTLIALMGVTGAGKTTLLDVLANRATSGTASGEVYIDSTPRDASFQRKIGYVQQEDIQLPTATVREALEFSALLRQSGTQSREEKLIYVENVIRILDMEPYSDAVVGSAGSDEPTSGLDSQTAWSTCSLLRKLADHGQAVLCTIHQPSSQLFRMFDCLLLLSDHDDTVYFGDIGNDASALIDYFETRGAPKCRQEDNPAEWVLDVISSSSPSVMTTRGSEKSPTATESGVSGPSWSQKWNESQQHQDAQQYLQQATVVKQPSTPGKISTRLVRSEYAASSIRQLTIVTRRIFQEYWKDPTYLYSKLALCAGVCFFNGISFYKTSLDMQGFINFLFSIFLISQLFSTLDQQIIPRLAHSRALFEARERKSKSYSWITFLTANVIVELFWQTVCSVVIFISWYYPTGLWRNGDPSFGTVERGSLVFVLIWLFCLWISTFSQAVGVGIEHAETAVQIATLCFRLSLVFCGVLVSPKDLPRFWIFVYRASPLTYFVDGMVLAGLANTHIECSDIQLLHVDPPFSNSTCGEYLGPFLQYASGVLKNPAATTNCLYCPVDQTNQLLQQLGLETQQAWRIVAYMVIYVIFNTLAIFAIYWFVRMPKKNKN</sequence>
<feature type="transmembrane region" description="Helical" evidence="10">
    <location>
        <begin position="663"/>
        <end position="684"/>
    </location>
</feature>
<keyword evidence="8 10" id="KW-0472">Membrane</keyword>
<keyword evidence="6" id="KW-0067">ATP-binding</keyword>
<dbReference type="EMBL" id="AYSA01000618">
    <property type="protein sequence ID" value="ESZ90511.1"/>
    <property type="molecule type" value="Genomic_DNA"/>
</dbReference>
<feature type="transmembrane region" description="Helical" evidence="10">
    <location>
        <begin position="1156"/>
        <end position="1184"/>
    </location>
</feature>
<feature type="transmembrane region" description="Helical" evidence="10">
    <location>
        <begin position="1109"/>
        <end position="1129"/>
    </location>
</feature>
<keyword evidence="3" id="KW-0813">Transport</keyword>
<dbReference type="PANTHER" id="PTHR19241">
    <property type="entry name" value="ATP-BINDING CASSETTE TRANSPORTER"/>
    <property type="match status" value="1"/>
</dbReference>
<dbReference type="Gene3D" id="3.40.50.300">
    <property type="entry name" value="P-loop containing nucleotide triphosphate hydrolases"/>
    <property type="match status" value="3"/>
</dbReference>
<evidence type="ECO:0000256" key="10">
    <source>
        <dbReference type="SAM" id="Phobius"/>
    </source>
</evidence>
<keyword evidence="4 10" id="KW-0812">Transmembrane</keyword>
<keyword evidence="5" id="KW-0547">Nucleotide-binding</keyword>
<dbReference type="InterPro" id="IPR034003">
    <property type="entry name" value="ABCG_PDR_2"/>
</dbReference>
<dbReference type="HOGENOM" id="CLU_000604_35_0_1"/>
<evidence type="ECO:0000256" key="9">
    <source>
        <dbReference type="SAM" id="MobiDB-lite"/>
    </source>
</evidence>
<dbReference type="PROSITE" id="PS50893">
    <property type="entry name" value="ABC_TRANSPORTER_2"/>
    <property type="match status" value="1"/>
</dbReference>
<dbReference type="GO" id="GO:0016887">
    <property type="term" value="F:ATP hydrolysis activity"/>
    <property type="evidence" value="ECO:0007669"/>
    <property type="project" value="InterPro"/>
</dbReference>
<dbReference type="InterPro" id="IPR027417">
    <property type="entry name" value="P-loop_NTPase"/>
</dbReference>
<dbReference type="InterPro" id="IPR013525">
    <property type="entry name" value="ABC2_TM"/>
</dbReference>
<dbReference type="CDD" id="cd03232">
    <property type="entry name" value="ABCG_PDR_domain2"/>
    <property type="match status" value="1"/>
</dbReference>
<comment type="subcellular location">
    <subcellularLocation>
        <location evidence="1">Membrane</location>
        <topology evidence="1">Multi-pass membrane protein</topology>
    </subcellularLocation>
</comment>
<feature type="transmembrane region" description="Helical" evidence="10">
    <location>
        <begin position="526"/>
        <end position="547"/>
    </location>
</feature>
<feature type="transmembrane region" description="Helical" evidence="10">
    <location>
        <begin position="1082"/>
        <end position="1103"/>
    </location>
</feature>
<feature type="transmembrane region" description="Helical" evidence="10">
    <location>
        <begin position="491"/>
        <end position="514"/>
    </location>
</feature>
<evidence type="ECO:0000256" key="8">
    <source>
        <dbReference type="ARBA" id="ARBA00023136"/>
    </source>
</evidence>
<evidence type="ECO:0000256" key="6">
    <source>
        <dbReference type="ARBA" id="ARBA00022840"/>
    </source>
</evidence>
<evidence type="ECO:0000256" key="2">
    <source>
        <dbReference type="ARBA" id="ARBA00006012"/>
    </source>
</evidence>
<evidence type="ECO:0000256" key="3">
    <source>
        <dbReference type="ARBA" id="ARBA00022448"/>
    </source>
</evidence>
<accession>W9C3Q2</accession>
<evidence type="ECO:0000259" key="11">
    <source>
        <dbReference type="PROSITE" id="PS50893"/>
    </source>
</evidence>
<dbReference type="InterPro" id="IPR010929">
    <property type="entry name" value="PDR_CDR_ABC"/>
</dbReference>
<comment type="caution">
    <text evidence="12">The sequence shown here is derived from an EMBL/GenBank/DDBJ whole genome shotgun (WGS) entry which is preliminary data.</text>
</comment>
<feature type="region of interest" description="Disordered" evidence="9">
    <location>
        <begin position="993"/>
        <end position="1021"/>
    </location>
</feature>
<dbReference type="GO" id="GO:0140359">
    <property type="term" value="F:ABC-type transporter activity"/>
    <property type="evidence" value="ECO:0007669"/>
    <property type="project" value="InterPro"/>
</dbReference>
<reference evidence="12 13" key="1">
    <citation type="journal article" date="2014" name="Genome Announc.">
        <title>Draft genome sequence of Sclerotinia borealis, a psychrophilic plant pathogenic fungus.</title>
        <authorList>
            <person name="Mardanov A.V."/>
            <person name="Beletsky A.V."/>
            <person name="Kadnikov V.V."/>
            <person name="Ignatov A.N."/>
            <person name="Ravin N.V."/>
        </authorList>
    </citation>
    <scope>NUCLEOTIDE SEQUENCE [LARGE SCALE GENOMIC DNA]</scope>
    <source>
        <strain evidence="13">F-4157</strain>
    </source>
</reference>
<evidence type="ECO:0000313" key="13">
    <source>
        <dbReference type="Proteomes" id="UP000019487"/>
    </source>
</evidence>
<feature type="transmembrane region" description="Helical" evidence="10">
    <location>
        <begin position="447"/>
        <end position="470"/>
    </location>
</feature>
<feature type="transmembrane region" description="Helical" evidence="10">
    <location>
        <begin position="1355"/>
        <end position="1377"/>
    </location>
</feature>
<organism evidence="12 13">
    <name type="scientific">Sclerotinia borealis (strain F-4128)</name>
    <dbReference type="NCBI Taxonomy" id="1432307"/>
    <lineage>
        <taxon>Eukaryota</taxon>
        <taxon>Fungi</taxon>
        <taxon>Dikarya</taxon>
        <taxon>Ascomycota</taxon>
        <taxon>Pezizomycotina</taxon>
        <taxon>Leotiomycetes</taxon>
        <taxon>Helotiales</taxon>
        <taxon>Sclerotiniaceae</taxon>
        <taxon>Sclerotinia</taxon>
    </lineage>
</organism>
<evidence type="ECO:0000256" key="7">
    <source>
        <dbReference type="ARBA" id="ARBA00022989"/>
    </source>
</evidence>
<keyword evidence="7 10" id="KW-1133">Transmembrane helix</keyword>
<dbReference type="STRING" id="1432307.W9C3Q2"/>
<dbReference type="OrthoDB" id="245989at2759"/>
<dbReference type="InterPro" id="IPR003593">
    <property type="entry name" value="AAA+_ATPase"/>
</dbReference>
<feature type="transmembrane region" description="Helical" evidence="10">
    <location>
        <begin position="1204"/>
        <end position="1227"/>
    </location>
</feature>
<protein>
    <submittedName>
        <fullName evidence="12">Multidrug resistance protein CDR1</fullName>
    </submittedName>
</protein>
<dbReference type="Pfam" id="PF01061">
    <property type="entry name" value="ABC2_membrane"/>
    <property type="match status" value="2"/>
</dbReference>